<accession>A0A2I4F664</accession>
<proteinExistence type="predicted"/>
<sequence length="149" mass="17187">MNTKTMRLPPRRVLTPNALDRKRKERDGFDEFKPSTTTTTKKLFKPDAPEEEPISFNRNRLLAGYLAHEYLTRGTLLGRPWDPVQDEAVPVSNRGNPNENGEAEERRRRGRRQVEDYERYVEVVNLLKTDGAHVPGIVNPTQLASFLQM</sequence>
<feature type="region of interest" description="Disordered" evidence="1">
    <location>
        <begin position="1"/>
        <end position="52"/>
    </location>
</feature>
<reference evidence="3 4" key="1">
    <citation type="submission" date="2025-04" db="UniProtKB">
        <authorList>
            <consortium name="RefSeq"/>
        </authorList>
    </citation>
    <scope>IDENTIFICATION</scope>
    <source>
        <tissue evidence="3 4">Leaves</tissue>
    </source>
</reference>
<dbReference type="PANTHER" id="PTHR34657">
    <property type="entry name" value="EMBRYO SAC DEVELOPMENT ARREST 6"/>
    <property type="match status" value="1"/>
</dbReference>
<evidence type="ECO:0000256" key="1">
    <source>
        <dbReference type="SAM" id="MobiDB-lite"/>
    </source>
</evidence>
<name>A0A2I4F664_JUGRE</name>
<evidence type="ECO:0000313" key="2">
    <source>
        <dbReference type="Proteomes" id="UP000235220"/>
    </source>
</evidence>
<keyword evidence="2" id="KW-1185">Reference proteome</keyword>
<dbReference type="AlphaFoldDB" id="A0A2I4F664"/>
<evidence type="ECO:0000313" key="3">
    <source>
        <dbReference type="RefSeq" id="XP_018827134.1"/>
    </source>
</evidence>
<dbReference type="KEGG" id="jre:108995916"/>
<gene>
    <name evidence="3 4" type="primary">LOC108995916</name>
</gene>
<dbReference type="PANTHER" id="PTHR34657:SF10">
    <property type="entry name" value="F21M11.6 PROTEIN"/>
    <property type="match status" value="1"/>
</dbReference>
<dbReference type="GeneID" id="108995916"/>
<organism evidence="2 3">
    <name type="scientific">Juglans regia</name>
    <name type="common">English walnut</name>
    <dbReference type="NCBI Taxonomy" id="51240"/>
    <lineage>
        <taxon>Eukaryota</taxon>
        <taxon>Viridiplantae</taxon>
        <taxon>Streptophyta</taxon>
        <taxon>Embryophyta</taxon>
        <taxon>Tracheophyta</taxon>
        <taxon>Spermatophyta</taxon>
        <taxon>Magnoliopsida</taxon>
        <taxon>eudicotyledons</taxon>
        <taxon>Gunneridae</taxon>
        <taxon>Pentapetalae</taxon>
        <taxon>rosids</taxon>
        <taxon>fabids</taxon>
        <taxon>Fagales</taxon>
        <taxon>Juglandaceae</taxon>
        <taxon>Juglans</taxon>
    </lineage>
</organism>
<dbReference type="RefSeq" id="XP_018827134.1">
    <property type="nucleotide sequence ID" value="XM_018971589.2"/>
</dbReference>
<feature type="compositionally biased region" description="Basic and acidic residues" evidence="1">
    <location>
        <begin position="19"/>
        <end position="33"/>
    </location>
</feature>
<dbReference type="STRING" id="51240.A0A2I4F664"/>
<dbReference type="Proteomes" id="UP000235220">
    <property type="component" value="Chromosome 1"/>
</dbReference>
<protein>
    <submittedName>
        <fullName evidence="3 4">Uncharacterized protein LOC108995916</fullName>
    </submittedName>
</protein>
<evidence type="ECO:0000313" key="4">
    <source>
        <dbReference type="RefSeq" id="XP_018827135.1"/>
    </source>
</evidence>
<feature type="region of interest" description="Disordered" evidence="1">
    <location>
        <begin position="79"/>
        <end position="111"/>
    </location>
</feature>
<dbReference type="OrthoDB" id="687843at2759"/>
<dbReference type="RefSeq" id="XP_018827135.1">
    <property type="nucleotide sequence ID" value="XM_018971590.2"/>
</dbReference>